<dbReference type="InterPro" id="IPR019776">
    <property type="entry name" value="Flagellar_basal_body_rod_CS"/>
</dbReference>
<dbReference type="InterPro" id="IPR053967">
    <property type="entry name" value="LlgE_F_G-like_D1"/>
</dbReference>
<dbReference type="HOGENOM" id="CLU_013687_2_4_0"/>
<dbReference type="SUPFAM" id="SSF117143">
    <property type="entry name" value="Flagellar hook protein flgE"/>
    <property type="match status" value="1"/>
</dbReference>
<evidence type="ECO:0000313" key="10">
    <source>
        <dbReference type="EMBL" id="CBE68805.1"/>
    </source>
</evidence>
<dbReference type="PANTHER" id="PTHR30435">
    <property type="entry name" value="FLAGELLAR PROTEIN"/>
    <property type="match status" value="1"/>
</dbReference>
<dbReference type="InterPro" id="IPR001444">
    <property type="entry name" value="Flag_bb_rod_N"/>
</dbReference>
<comment type="subcellular location">
    <subcellularLocation>
        <location evidence="1 5">Bacterial flagellum basal body</location>
    </subcellularLocation>
</comment>
<dbReference type="Pfam" id="PF07559">
    <property type="entry name" value="FlgE_D2"/>
    <property type="match status" value="1"/>
</dbReference>
<gene>
    <name evidence="10" type="ORF">DAMO_1747</name>
</gene>
<dbReference type="InterPro" id="IPR037925">
    <property type="entry name" value="FlgE/F/G-like"/>
</dbReference>
<evidence type="ECO:0000313" key="11">
    <source>
        <dbReference type="Proteomes" id="UP000006898"/>
    </source>
</evidence>
<evidence type="ECO:0000256" key="1">
    <source>
        <dbReference type="ARBA" id="ARBA00004117"/>
    </source>
</evidence>
<evidence type="ECO:0000259" key="7">
    <source>
        <dbReference type="Pfam" id="PF06429"/>
    </source>
</evidence>
<dbReference type="AlphaFoldDB" id="D5MGC4"/>
<comment type="similarity">
    <text evidence="2 5">Belongs to the flagella basal body rod proteins family.</text>
</comment>
<accession>D5MGC4</accession>
<evidence type="ECO:0000256" key="3">
    <source>
        <dbReference type="ARBA" id="ARBA00019015"/>
    </source>
</evidence>
<organism evidence="10 11">
    <name type="scientific">Methylomirabilis oxygeniifera</name>
    <dbReference type="NCBI Taxonomy" id="671143"/>
    <lineage>
        <taxon>Bacteria</taxon>
        <taxon>Candidatus Methylomirabilota</taxon>
        <taxon>Candidatus Methylomirabilia</taxon>
        <taxon>Candidatus Methylomirabilales</taxon>
        <taxon>Candidatus Methylomirabilaceae</taxon>
        <taxon>Candidatus Methylomirabilis</taxon>
    </lineage>
</organism>
<sequence>MSTFSTAITGLKAYQTDLGVIGNNIANANTTGYKASRAQFSELLVQTIEGATPPSDSTGGIDPMQIGAGVIVGGILNIQTQGAIEPTGRSSDLAIQGEGFYVLSNGESQIYTRVGSFELDANGNLVDAGTGLKVQGIDGDIHIPLGSNEAAGTTEVELVGNLNASDADDPITLTENESTLETSFFIIDTLGGKHQVNVTFSVPGSANTGLWDYAVSAASNDTGVFTGASAGQIQFASGGNVLSITGPGSGGGIFTFNPGNAAASAQEFSIDFDALTGFAALSSVSMKQQDGVPPGSLTSFTVSNDGMVNGIYSNGLVTEMDTLKLASFSNPAGLLRLANGQFAETPNSGVAQYGVAGTGGRGTIVAGALEQSNVDLGTELVNLIIAQRGYEANAQVISVANQIQQTTLNLLR</sequence>
<dbReference type="GO" id="GO:0005829">
    <property type="term" value="C:cytosol"/>
    <property type="evidence" value="ECO:0007669"/>
    <property type="project" value="TreeGrafter"/>
</dbReference>
<evidence type="ECO:0000256" key="2">
    <source>
        <dbReference type="ARBA" id="ARBA00009677"/>
    </source>
</evidence>
<dbReference type="GO" id="GO:0071978">
    <property type="term" value="P:bacterial-type flagellum-dependent swarming motility"/>
    <property type="evidence" value="ECO:0007669"/>
    <property type="project" value="TreeGrafter"/>
</dbReference>
<dbReference type="Pfam" id="PF06429">
    <property type="entry name" value="Flg_bbr_C"/>
    <property type="match status" value="1"/>
</dbReference>
<dbReference type="GO" id="GO:0009424">
    <property type="term" value="C:bacterial-type flagellum hook"/>
    <property type="evidence" value="ECO:0007669"/>
    <property type="project" value="TreeGrafter"/>
</dbReference>
<dbReference type="Gene3D" id="2.60.98.20">
    <property type="entry name" value="Flagellar hook protein FlgE"/>
    <property type="match status" value="1"/>
</dbReference>
<feature type="domain" description="Flagellar hook protein FlgE/F/G-like D1" evidence="9">
    <location>
        <begin position="94"/>
        <end position="146"/>
    </location>
</feature>
<dbReference type="InterPro" id="IPR020013">
    <property type="entry name" value="Flagellar_FlgE/F/G"/>
</dbReference>
<dbReference type="Pfam" id="PF00460">
    <property type="entry name" value="Flg_bb_rod"/>
    <property type="match status" value="1"/>
</dbReference>
<feature type="domain" description="Flagellar basal body rod protein N-terminal" evidence="6">
    <location>
        <begin position="6"/>
        <end position="34"/>
    </location>
</feature>
<evidence type="ECO:0000259" key="8">
    <source>
        <dbReference type="Pfam" id="PF07559"/>
    </source>
</evidence>
<dbReference type="GO" id="GO:0009425">
    <property type="term" value="C:bacterial-type flagellum basal body"/>
    <property type="evidence" value="ECO:0007669"/>
    <property type="project" value="UniProtKB-SubCell"/>
</dbReference>
<dbReference type="Pfam" id="PF22692">
    <property type="entry name" value="LlgE_F_G_D1"/>
    <property type="match status" value="1"/>
</dbReference>
<proteinExistence type="inferred from homology"/>
<protein>
    <recommendedName>
        <fullName evidence="3 5">Flagellar hook protein FlgE</fullName>
    </recommendedName>
</protein>
<name>D5MGC4_METO1</name>
<dbReference type="PROSITE" id="PS00588">
    <property type="entry name" value="FLAGELLA_BB_ROD"/>
    <property type="match status" value="1"/>
</dbReference>
<evidence type="ECO:0000259" key="6">
    <source>
        <dbReference type="Pfam" id="PF00460"/>
    </source>
</evidence>
<evidence type="ECO:0000259" key="9">
    <source>
        <dbReference type="Pfam" id="PF22692"/>
    </source>
</evidence>
<evidence type="ECO:0000256" key="5">
    <source>
        <dbReference type="RuleBase" id="RU362116"/>
    </source>
</evidence>
<dbReference type="PANTHER" id="PTHR30435:SF1">
    <property type="entry name" value="FLAGELLAR HOOK PROTEIN FLGE"/>
    <property type="match status" value="1"/>
</dbReference>
<dbReference type="InterPro" id="IPR011491">
    <property type="entry name" value="FlgE_D2"/>
</dbReference>
<feature type="domain" description="Flagellar basal-body/hook protein C-terminal" evidence="7">
    <location>
        <begin position="366"/>
        <end position="410"/>
    </location>
</feature>
<dbReference type="eggNOG" id="COG1749">
    <property type="taxonomic scope" value="Bacteria"/>
</dbReference>
<keyword evidence="10" id="KW-0966">Cell projection</keyword>
<evidence type="ECO:0000256" key="4">
    <source>
        <dbReference type="ARBA" id="ARBA00023143"/>
    </source>
</evidence>
<dbReference type="Proteomes" id="UP000006898">
    <property type="component" value="Chromosome"/>
</dbReference>
<keyword evidence="10" id="KW-0282">Flagellum</keyword>
<feature type="domain" description="Flagellar hook protein FlgE D2" evidence="8">
    <location>
        <begin position="162"/>
        <end position="291"/>
    </location>
</feature>
<dbReference type="KEGG" id="mox:DAMO_1747"/>
<dbReference type="NCBIfam" id="TIGR03506">
    <property type="entry name" value="FlgEFG_subfam"/>
    <property type="match status" value="1"/>
</dbReference>
<dbReference type="PATRIC" id="fig|671143.5.peg.1545"/>
<keyword evidence="4 5" id="KW-0975">Bacterial flagellum</keyword>
<dbReference type="EMBL" id="FP565575">
    <property type="protein sequence ID" value="CBE68805.1"/>
    <property type="molecule type" value="Genomic_DNA"/>
</dbReference>
<dbReference type="STRING" id="671143.DAMO_1747"/>
<dbReference type="InterPro" id="IPR010930">
    <property type="entry name" value="Flg_bb/hook_C_dom"/>
</dbReference>
<dbReference type="InterPro" id="IPR037058">
    <property type="entry name" value="Falgellar_hook_FlgE_sf"/>
</dbReference>
<reference evidence="10 11" key="1">
    <citation type="journal article" date="2010" name="Nature">
        <title>Nitrite-driven anaerobic methane oxidation by oxygenic bacteria.</title>
        <authorList>
            <person name="Ettwig K.F."/>
            <person name="Butler M.K."/>
            <person name="Le Paslier D."/>
            <person name="Pelletier E."/>
            <person name="Mangenot S."/>
            <person name="Kuypers M.M.M."/>
            <person name="Schreiber F."/>
            <person name="Dutilh B.E."/>
            <person name="Zedelius J."/>
            <person name="de Beer D."/>
            <person name="Gloerich J."/>
            <person name="Wessels H.J.C.T."/>
            <person name="van Allen T."/>
            <person name="Luesken F."/>
            <person name="Wu M."/>
            <person name="van de Pas-Schoonen K.T."/>
            <person name="Op den Camp H.J.M."/>
            <person name="Janssen-Megens E.M."/>
            <person name="Francoijs K-J."/>
            <person name="Stunnenberg H."/>
            <person name="Weissenbach J."/>
            <person name="Jetten M.S.M."/>
            <person name="Strous M."/>
        </authorList>
    </citation>
    <scope>NUCLEOTIDE SEQUENCE [LARGE SCALE GENOMIC DNA]</scope>
</reference>
<comment type="function">
    <text evidence="5">A flexible structure which links the flagellar filament to the drive apparatus in the basal body.</text>
</comment>
<keyword evidence="10" id="KW-0969">Cilium</keyword>